<keyword evidence="3" id="KW-1133">Transmembrane helix</keyword>
<evidence type="ECO:0000313" key="4">
    <source>
        <dbReference type="EMBL" id="MEB3347744.1"/>
    </source>
</evidence>
<evidence type="ECO:0000256" key="2">
    <source>
        <dbReference type="RuleBase" id="RU003750"/>
    </source>
</evidence>
<keyword evidence="3" id="KW-0472">Membrane</keyword>
<evidence type="ECO:0000313" key="5">
    <source>
        <dbReference type="Proteomes" id="UP001327027"/>
    </source>
</evidence>
<keyword evidence="3" id="KW-0812">Transmembrane</keyword>
<sequence length="232" mass="26721">MKYPYSLVKNSFHSKEAWVNVLLLKYITVPLVFIMVNYTRITPNIISILSMGFGVLSAYYYFSSNVLFGGLMYFISYIFDATDGKVARITKTGKPYGAWMDISIDRLNLTLISTAIAYNYFLSEGDFKLLLLNSLFLGLSFIGSESRYNIDIYKLKNSIKDKDETSTSKYGKWCDKMGLIKEPISLPELFLFYLILSPQFGIEFYSCIIVSLLLVLRILKQQFFWVHVSKSK</sequence>
<dbReference type="PROSITE" id="PS00379">
    <property type="entry name" value="CDP_ALCOHOL_P_TRANSF"/>
    <property type="match status" value="1"/>
</dbReference>
<organism evidence="4 5">
    <name type="scientific">Aquimarina gracilis</name>
    <dbReference type="NCBI Taxonomy" id="874422"/>
    <lineage>
        <taxon>Bacteria</taxon>
        <taxon>Pseudomonadati</taxon>
        <taxon>Bacteroidota</taxon>
        <taxon>Flavobacteriia</taxon>
        <taxon>Flavobacteriales</taxon>
        <taxon>Flavobacteriaceae</taxon>
        <taxon>Aquimarina</taxon>
    </lineage>
</organism>
<name>A0ABU6A0V2_9FLAO</name>
<protein>
    <submittedName>
        <fullName evidence="4">CDP-alcohol phosphatidyltransferase family protein</fullName>
    </submittedName>
</protein>
<dbReference type="InterPro" id="IPR048254">
    <property type="entry name" value="CDP_ALCOHOL_P_TRANSF_CS"/>
</dbReference>
<accession>A0ABU6A0V2</accession>
<feature type="transmembrane region" description="Helical" evidence="3">
    <location>
        <begin position="21"/>
        <end position="38"/>
    </location>
</feature>
<evidence type="ECO:0000256" key="1">
    <source>
        <dbReference type="ARBA" id="ARBA00022679"/>
    </source>
</evidence>
<dbReference type="InterPro" id="IPR000462">
    <property type="entry name" value="CDP-OH_P_trans"/>
</dbReference>
<dbReference type="EMBL" id="JAYKLX010000010">
    <property type="protein sequence ID" value="MEB3347744.1"/>
    <property type="molecule type" value="Genomic_DNA"/>
</dbReference>
<reference evidence="4 5" key="1">
    <citation type="journal article" date="2013" name="Int. J. Syst. Evol. Microbiol.">
        <title>Aquimarina gracilis sp. nov., isolated from the gut microflora of a mussel, Mytilus coruscus, and emended description of Aquimarina spongiae.</title>
        <authorList>
            <person name="Park S.C."/>
            <person name="Choe H.N."/>
            <person name="Baik K.S."/>
            <person name="Seong C.N."/>
        </authorList>
    </citation>
    <scope>NUCLEOTIDE SEQUENCE [LARGE SCALE GENOMIC DNA]</scope>
    <source>
        <strain evidence="4 5">PSC32</strain>
    </source>
</reference>
<feature type="transmembrane region" description="Helical" evidence="3">
    <location>
        <begin position="202"/>
        <end position="219"/>
    </location>
</feature>
<evidence type="ECO:0000256" key="3">
    <source>
        <dbReference type="SAM" id="Phobius"/>
    </source>
</evidence>
<feature type="transmembrane region" description="Helical" evidence="3">
    <location>
        <begin position="58"/>
        <end position="79"/>
    </location>
</feature>
<proteinExistence type="inferred from homology"/>
<dbReference type="InterPro" id="IPR043130">
    <property type="entry name" value="CDP-OH_PTrfase_TM_dom"/>
</dbReference>
<dbReference type="Pfam" id="PF01066">
    <property type="entry name" value="CDP-OH_P_transf"/>
    <property type="match status" value="1"/>
</dbReference>
<dbReference type="Gene3D" id="1.20.120.1760">
    <property type="match status" value="1"/>
</dbReference>
<dbReference type="Proteomes" id="UP001327027">
    <property type="component" value="Unassembled WGS sequence"/>
</dbReference>
<keyword evidence="5" id="KW-1185">Reference proteome</keyword>
<comment type="caution">
    <text evidence="4">The sequence shown here is derived from an EMBL/GenBank/DDBJ whole genome shotgun (WGS) entry which is preliminary data.</text>
</comment>
<gene>
    <name evidence="4" type="ORF">U6A24_19865</name>
</gene>
<keyword evidence="1 2" id="KW-0808">Transferase</keyword>
<comment type="similarity">
    <text evidence="2">Belongs to the CDP-alcohol phosphatidyltransferase class-I family.</text>
</comment>
<dbReference type="RefSeq" id="WP_324181768.1">
    <property type="nucleotide sequence ID" value="NZ_BAABAW010000011.1"/>
</dbReference>